<evidence type="ECO:0000256" key="2">
    <source>
        <dbReference type="ARBA" id="ARBA00022475"/>
    </source>
</evidence>
<evidence type="ECO:0000256" key="6">
    <source>
        <dbReference type="ARBA" id="ARBA00023315"/>
    </source>
</evidence>
<dbReference type="PANTHER" id="PTHR30606">
    <property type="entry name" value="LIPID A BIOSYNTHESIS LAUROYL ACYLTRANSFERASE"/>
    <property type="match status" value="1"/>
</dbReference>
<evidence type="ECO:0000313" key="9">
    <source>
        <dbReference type="Proteomes" id="UP000007435"/>
    </source>
</evidence>
<keyword evidence="2" id="KW-1003">Cell membrane</keyword>
<keyword evidence="9" id="KW-1185">Reference proteome</keyword>
<evidence type="ECO:0000313" key="8">
    <source>
        <dbReference type="EMBL" id="ADQ17191.1"/>
    </source>
</evidence>
<dbReference type="InterPro" id="IPR004960">
    <property type="entry name" value="LipA_acyltrans"/>
</dbReference>
<keyword evidence="3" id="KW-0997">Cell inner membrane</keyword>
<keyword evidence="7" id="KW-1133">Transmembrane helix</keyword>
<dbReference type="CDD" id="cd07984">
    <property type="entry name" value="LPLAT_LABLAT-like"/>
    <property type="match status" value="1"/>
</dbReference>
<dbReference type="PANTHER" id="PTHR30606:SF10">
    <property type="entry name" value="PHOSPHATIDYLINOSITOL MANNOSIDE ACYLTRANSFERASE"/>
    <property type="match status" value="1"/>
</dbReference>
<dbReference type="GO" id="GO:0016746">
    <property type="term" value="F:acyltransferase activity"/>
    <property type="evidence" value="ECO:0007669"/>
    <property type="project" value="UniProtKB-KW"/>
</dbReference>
<accession>E4RWY5</accession>
<organism evidence="8 9">
    <name type="scientific">Leadbetterella byssophila (strain DSM 17132 / JCM 16389 / KACC 11308 / NBRC 106382 / 4M15)</name>
    <dbReference type="NCBI Taxonomy" id="649349"/>
    <lineage>
        <taxon>Bacteria</taxon>
        <taxon>Pseudomonadati</taxon>
        <taxon>Bacteroidota</taxon>
        <taxon>Cytophagia</taxon>
        <taxon>Cytophagales</taxon>
        <taxon>Leadbetterellaceae</taxon>
        <taxon>Leadbetterella</taxon>
    </lineage>
</organism>
<evidence type="ECO:0000256" key="7">
    <source>
        <dbReference type="SAM" id="Phobius"/>
    </source>
</evidence>
<evidence type="ECO:0000256" key="5">
    <source>
        <dbReference type="ARBA" id="ARBA00023136"/>
    </source>
</evidence>
<keyword evidence="5 7" id="KW-0472">Membrane</keyword>
<reference evidence="8 9" key="2">
    <citation type="journal article" date="2011" name="Stand. Genomic Sci.">
        <title>Complete genome sequence of Leadbetterella byssophila type strain (4M15).</title>
        <authorList>
            <person name="Abt B."/>
            <person name="Teshima H."/>
            <person name="Lucas S."/>
            <person name="Lapidus A."/>
            <person name="Del Rio T.G."/>
            <person name="Nolan M."/>
            <person name="Tice H."/>
            <person name="Cheng J.F."/>
            <person name="Pitluck S."/>
            <person name="Liolios K."/>
            <person name="Pagani I."/>
            <person name="Ivanova N."/>
            <person name="Mavromatis K."/>
            <person name="Pati A."/>
            <person name="Tapia R."/>
            <person name="Han C."/>
            <person name="Goodwin L."/>
            <person name="Chen A."/>
            <person name="Palaniappan K."/>
            <person name="Land M."/>
            <person name="Hauser L."/>
            <person name="Chang Y.J."/>
            <person name="Jeffries C.D."/>
            <person name="Rohde M."/>
            <person name="Goker M."/>
            <person name="Tindall B.J."/>
            <person name="Detter J.C."/>
            <person name="Woyke T."/>
            <person name="Bristow J."/>
            <person name="Eisen J.A."/>
            <person name="Markowitz V."/>
            <person name="Hugenholtz P."/>
            <person name="Klenk H.P."/>
            <person name="Kyrpides N.C."/>
        </authorList>
    </citation>
    <scope>NUCLEOTIDE SEQUENCE [LARGE SCALE GENOMIC DNA]</scope>
    <source>
        <strain evidence="9">DSM 17132 / JCM 16389 / KACC 11308 / NBRC 106382 / 4M15</strain>
    </source>
</reference>
<dbReference type="eggNOG" id="COG4261">
    <property type="taxonomic scope" value="Bacteria"/>
</dbReference>
<evidence type="ECO:0000256" key="1">
    <source>
        <dbReference type="ARBA" id="ARBA00004533"/>
    </source>
</evidence>
<comment type="subcellular location">
    <subcellularLocation>
        <location evidence="1">Cell inner membrane</location>
    </subcellularLocation>
</comment>
<feature type="transmembrane region" description="Helical" evidence="7">
    <location>
        <begin position="30"/>
        <end position="54"/>
    </location>
</feature>
<dbReference type="GO" id="GO:0009247">
    <property type="term" value="P:glycolipid biosynthetic process"/>
    <property type="evidence" value="ECO:0007669"/>
    <property type="project" value="UniProtKB-ARBA"/>
</dbReference>
<sequence length="288" mass="33446">MNTWDGKSKGTVLGYKIFVSIIRKAGVKPAYLLLFFVASYYFLFLDNQSIYYYFRKRLGYSAWKARAAVFKSYFTFGQTIIDKVAISAGLRDQFTYEFDGVELLKETLAAKKGAVLISAHMGNFEIAEYFFSEIDLDFQINLVTIDQEDTAIKAYLESIKKPSVKLILIKEDMSHIFEINEALSKNEVVCFTGDRYVQGSKFLEDELLGETARFPAGPFMIASRLGVPVIYVYVMKEDNLHYHLYAREAKVKHRDAKGLLRSYTDHLQQMIEKYPLQWFNYFDFWSKD</sequence>
<keyword evidence="6 8" id="KW-0012">Acyltransferase</keyword>
<evidence type="ECO:0000256" key="4">
    <source>
        <dbReference type="ARBA" id="ARBA00022679"/>
    </source>
</evidence>
<dbReference type="AlphaFoldDB" id="E4RWY5"/>
<dbReference type="HOGENOM" id="CLU_049421_2_0_10"/>
<reference key="1">
    <citation type="submission" date="2010-11" db="EMBL/GenBank/DDBJ databases">
        <title>The complete genome of Leadbetterella byssophila DSM 17132.</title>
        <authorList>
            <consortium name="US DOE Joint Genome Institute (JGI-PGF)"/>
            <person name="Lucas S."/>
            <person name="Copeland A."/>
            <person name="Lapidus A."/>
            <person name="Glavina del Rio T."/>
            <person name="Dalin E."/>
            <person name="Tice H."/>
            <person name="Bruce D."/>
            <person name="Goodwin L."/>
            <person name="Pitluck S."/>
            <person name="Kyrpides N."/>
            <person name="Mavromatis K."/>
            <person name="Ivanova N."/>
            <person name="Teshima H."/>
            <person name="Brettin T."/>
            <person name="Detter J.C."/>
            <person name="Han C."/>
            <person name="Tapia R."/>
            <person name="Land M."/>
            <person name="Hauser L."/>
            <person name="Markowitz V."/>
            <person name="Cheng J.-F."/>
            <person name="Hugenholtz P."/>
            <person name="Woyke T."/>
            <person name="Wu D."/>
            <person name="Tindall B."/>
            <person name="Pomrenke H.G."/>
            <person name="Brambilla E."/>
            <person name="Klenk H.-P."/>
            <person name="Eisen J.A."/>
        </authorList>
    </citation>
    <scope>NUCLEOTIDE SEQUENCE [LARGE SCALE GENOMIC DNA]</scope>
    <source>
        <strain>DSM 17132</strain>
    </source>
</reference>
<dbReference type="EMBL" id="CP002305">
    <property type="protein sequence ID" value="ADQ17191.1"/>
    <property type="molecule type" value="Genomic_DNA"/>
</dbReference>
<dbReference type="KEGG" id="lby:Lbys_1477"/>
<dbReference type="OrthoDB" id="9808633at2"/>
<keyword evidence="7" id="KW-0812">Transmembrane</keyword>
<keyword evidence="4" id="KW-0808">Transferase</keyword>
<proteinExistence type="predicted"/>
<dbReference type="STRING" id="649349.Lbys_1477"/>
<dbReference type="Pfam" id="PF03279">
    <property type="entry name" value="Lip_A_acyltrans"/>
    <property type="match status" value="1"/>
</dbReference>
<gene>
    <name evidence="8" type="ordered locus">Lbys_1477</name>
</gene>
<dbReference type="RefSeq" id="WP_013408240.1">
    <property type="nucleotide sequence ID" value="NC_014655.1"/>
</dbReference>
<dbReference type="GO" id="GO:0005886">
    <property type="term" value="C:plasma membrane"/>
    <property type="evidence" value="ECO:0007669"/>
    <property type="project" value="UniProtKB-SubCell"/>
</dbReference>
<evidence type="ECO:0000256" key="3">
    <source>
        <dbReference type="ARBA" id="ARBA00022519"/>
    </source>
</evidence>
<dbReference type="Proteomes" id="UP000007435">
    <property type="component" value="Chromosome"/>
</dbReference>
<protein>
    <submittedName>
        <fullName evidence="8">Lipid A biosynthesis acyltransferase</fullName>
    </submittedName>
</protein>
<name>E4RWY5_LEAB4</name>